<organism evidence="5 6">
    <name type="scientific">Iamia majanohamensis</name>
    <dbReference type="NCBI Taxonomy" id="467976"/>
    <lineage>
        <taxon>Bacteria</taxon>
        <taxon>Bacillati</taxon>
        <taxon>Actinomycetota</taxon>
        <taxon>Acidimicrobiia</taxon>
        <taxon>Acidimicrobiales</taxon>
        <taxon>Iamiaceae</taxon>
        <taxon>Iamia</taxon>
    </lineage>
</organism>
<evidence type="ECO:0000259" key="4">
    <source>
        <dbReference type="Pfam" id="PF13649"/>
    </source>
</evidence>
<dbReference type="SUPFAM" id="SSF53335">
    <property type="entry name" value="S-adenosyl-L-methionine-dependent methyltransferases"/>
    <property type="match status" value="1"/>
</dbReference>
<gene>
    <name evidence="5" type="ORF">PO878_07075</name>
</gene>
<dbReference type="KEGG" id="ima:PO878_07075"/>
<dbReference type="AlphaFoldDB" id="A0AAE9YCE7"/>
<dbReference type="Gene3D" id="3.40.50.150">
    <property type="entry name" value="Vaccinia Virus protein VP39"/>
    <property type="match status" value="1"/>
</dbReference>
<dbReference type="InterPro" id="IPR029063">
    <property type="entry name" value="SAM-dependent_MTases_sf"/>
</dbReference>
<protein>
    <submittedName>
        <fullName evidence="5">Class I SAM-dependent methyltransferase</fullName>
    </submittedName>
</protein>
<dbReference type="GO" id="GO:0008168">
    <property type="term" value="F:methyltransferase activity"/>
    <property type="evidence" value="ECO:0007669"/>
    <property type="project" value="UniProtKB-KW"/>
</dbReference>
<dbReference type="CDD" id="cd02440">
    <property type="entry name" value="AdoMet_MTases"/>
    <property type="match status" value="1"/>
</dbReference>
<dbReference type="PANTHER" id="PTHR44942:SF4">
    <property type="entry name" value="METHYLTRANSFERASE TYPE 11 DOMAIN-CONTAINING PROTEIN"/>
    <property type="match status" value="1"/>
</dbReference>
<sequence length="267" mass="28843">MSTGAPPDAGGPDPRVMPAAASGFGAGADDYERGRPSYPADAVELLCRELGIGPGARVLDLAAGTGKLTRLLVPTGAEVVAVEPVAEMRERLRTGVPEAHVLDGTAERLPDVGRPFDAVTVAQAFHWFDAPVALAQIAGVLRPGGGLGLVWNERDAREPWVAELSRLIRWDERGRWRVPYTVEEDWAARIEATGAPFGPVARYDTTYRQPMDPDTLVARVLSTSYIASQPEADRAVLAGQVRELVADLGDSFELPYVTVAYWCRRDP</sequence>
<keyword evidence="2" id="KW-0808">Transferase</keyword>
<dbReference type="GO" id="GO:0032259">
    <property type="term" value="P:methylation"/>
    <property type="evidence" value="ECO:0007669"/>
    <property type="project" value="UniProtKB-KW"/>
</dbReference>
<keyword evidence="1 5" id="KW-0489">Methyltransferase</keyword>
<feature type="domain" description="Methyltransferase" evidence="4">
    <location>
        <begin position="58"/>
        <end position="145"/>
    </location>
</feature>
<evidence type="ECO:0000256" key="2">
    <source>
        <dbReference type="ARBA" id="ARBA00022679"/>
    </source>
</evidence>
<name>A0AAE9YCE7_9ACTN</name>
<proteinExistence type="predicted"/>
<keyword evidence="6" id="KW-1185">Reference proteome</keyword>
<dbReference type="InterPro" id="IPR041698">
    <property type="entry name" value="Methyltransf_25"/>
</dbReference>
<dbReference type="InterPro" id="IPR051052">
    <property type="entry name" value="Diverse_substrate_MTase"/>
</dbReference>
<evidence type="ECO:0000256" key="1">
    <source>
        <dbReference type="ARBA" id="ARBA00022603"/>
    </source>
</evidence>
<accession>A0AAE9YCE7</accession>
<feature type="region of interest" description="Disordered" evidence="3">
    <location>
        <begin position="1"/>
        <end position="24"/>
    </location>
</feature>
<dbReference type="EMBL" id="CP116942">
    <property type="protein sequence ID" value="WCO68489.1"/>
    <property type="molecule type" value="Genomic_DNA"/>
</dbReference>
<evidence type="ECO:0000313" key="5">
    <source>
        <dbReference type="EMBL" id="WCO68489.1"/>
    </source>
</evidence>
<dbReference type="PANTHER" id="PTHR44942">
    <property type="entry name" value="METHYLTRANSF_11 DOMAIN-CONTAINING PROTEIN"/>
    <property type="match status" value="1"/>
</dbReference>
<feature type="compositionally biased region" description="Low complexity" evidence="3">
    <location>
        <begin position="1"/>
        <end position="23"/>
    </location>
</feature>
<reference evidence="5" key="1">
    <citation type="submission" date="2023-01" db="EMBL/GenBank/DDBJ databases">
        <title>The diversity of Class Acidimicrobiia in South China Sea sediment environments and the proposal of Iamia marina sp. nov., a novel species of the genus Iamia.</title>
        <authorList>
            <person name="He Y."/>
            <person name="Tian X."/>
        </authorList>
    </citation>
    <scope>NUCLEOTIDE SEQUENCE</scope>
    <source>
        <strain evidence="5">DSM 19957</strain>
    </source>
</reference>
<dbReference type="Pfam" id="PF13649">
    <property type="entry name" value="Methyltransf_25"/>
    <property type="match status" value="1"/>
</dbReference>
<dbReference type="RefSeq" id="WP_272738006.1">
    <property type="nucleotide sequence ID" value="NZ_CP116942.1"/>
</dbReference>
<dbReference type="Proteomes" id="UP001216390">
    <property type="component" value="Chromosome"/>
</dbReference>
<evidence type="ECO:0000256" key="3">
    <source>
        <dbReference type="SAM" id="MobiDB-lite"/>
    </source>
</evidence>
<evidence type="ECO:0000313" key="6">
    <source>
        <dbReference type="Proteomes" id="UP001216390"/>
    </source>
</evidence>